<feature type="transmembrane region" description="Helical" evidence="4">
    <location>
        <begin position="42"/>
        <end position="63"/>
    </location>
</feature>
<feature type="transmembrane region" description="Helical" evidence="4">
    <location>
        <begin position="402"/>
        <end position="419"/>
    </location>
</feature>
<comment type="pathway">
    <text evidence="4">Amine and polyamine biosynthesis; spermidine biosynthesis; spermidine from putrescine: step 1/1.</text>
</comment>
<evidence type="ECO:0000256" key="4">
    <source>
        <dbReference type="HAMAP-Rule" id="MF_00198"/>
    </source>
</evidence>
<dbReference type="UniPathway" id="UPA00248">
    <property type="reaction ID" value="UER00314"/>
</dbReference>
<feature type="transmembrane region" description="Helical" evidence="4">
    <location>
        <begin position="376"/>
        <end position="396"/>
    </location>
</feature>
<dbReference type="EC" id="2.5.1.16" evidence="4"/>
<feature type="transmembrane region" description="Helical" evidence="4">
    <location>
        <begin position="119"/>
        <end position="148"/>
    </location>
</feature>
<dbReference type="PROSITE" id="PS51006">
    <property type="entry name" value="PABS_2"/>
    <property type="match status" value="1"/>
</dbReference>
<comment type="subcellular location">
    <subcellularLocation>
        <location evidence="4">Cell membrane</location>
        <topology evidence="4">Multi-pass membrane protein</topology>
    </subcellularLocation>
</comment>
<feature type="binding site" evidence="4">
    <location>
        <begin position="596"/>
        <end position="599"/>
    </location>
    <ligand>
        <name>spermidine</name>
        <dbReference type="ChEBI" id="CHEBI:57834"/>
    </ligand>
</feature>
<keyword evidence="4" id="KW-1003">Cell membrane</keyword>
<dbReference type="InterPro" id="IPR029063">
    <property type="entry name" value="SAM-dependent_MTases_sf"/>
</dbReference>
<feature type="active site" description="Proton acceptor" evidence="4 5">
    <location>
        <position position="596"/>
    </location>
</feature>
<feature type="transmembrane region" description="Helical" evidence="4">
    <location>
        <begin position="231"/>
        <end position="251"/>
    </location>
</feature>
<dbReference type="HAMAP" id="MF_00198">
    <property type="entry name" value="Spermidine_synth"/>
    <property type="match status" value="1"/>
</dbReference>
<evidence type="ECO:0000256" key="1">
    <source>
        <dbReference type="ARBA" id="ARBA00007867"/>
    </source>
</evidence>
<feature type="domain" description="PABS" evidence="6">
    <location>
        <begin position="507"/>
        <end position="679"/>
    </location>
</feature>
<feature type="binding site" evidence="4">
    <location>
        <begin position="578"/>
        <end position="579"/>
    </location>
    <ligand>
        <name>S-methyl-5'-thioadenosine</name>
        <dbReference type="ChEBI" id="CHEBI:17509"/>
    </ligand>
</feature>
<dbReference type="SUPFAM" id="SSF53335">
    <property type="entry name" value="S-adenosyl-L-methionine-dependent methyltransferases"/>
    <property type="match status" value="1"/>
</dbReference>
<accession>A0A075GIW5</accession>
<dbReference type="NCBIfam" id="NF037959">
    <property type="entry name" value="MFS_SpdSyn"/>
    <property type="match status" value="2"/>
</dbReference>
<comment type="catalytic activity">
    <reaction evidence="4">
        <text>S-adenosyl 3-(methylsulfanyl)propylamine + putrescine = S-methyl-5'-thioadenosine + spermidine + H(+)</text>
        <dbReference type="Rhea" id="RHEA:12721"/>
        <dbReference type="ChEBI" id="CHEBI:15378"/>
        <dbReference type="ChEBI" id="CHEBI:17509"/>
        <dbReference type="ChEBI" id="CHEBI:57443"/>
        <dbReference type="ChEBI" id="CHEBI:57834"/>
        <dbReference type="ChEBI" id="CHEBI:326268"/>
        <dbReference type="EC" id="2.5.1.16"/>
    </reaction>
</comment>
<comment type="similarity">
    <text evidence="1 4">Belongs to the spermidine/spermine synthase family.</text>
</comment>
<evidence type="ECO:0000313" key="7">
    <source>
        <dbReference type="EMBL" id="AIF01513.1"/>
    </source>
</evidence>
<dbReference type="InterPro" id="IPR001045">
    <property type="entry name" value="Spermi_synthase"/>
</dbReference>
<feature type="transmembrane region" description="Helical" evidence="4">
    <location>
        <begin position="160"/>
        <end position="181"/>
    </location>
</feature>
<dbReference type="Pfam" id="PF01564">
    <property type="entry name" value="Spermine_synth"/>
    <property type="match status" value="1"/>
</dbReference>
<evidence type="ECO:0000256" key="3">
    <source>
        <dbReference type="ARBA" id="ARBA00023115"/>
    </source>
</evidence>
<dbReference type="InterPro" id="IPR036259">
    <property type="entry name" value="MFS_trans_sf"/>
</dbReference>
<dbReference type="EMBL" id="KF900623">
    <property type="protein sequence ID" value="AIF01513.1"/>
    <property type="molecule type" value="Genomic_DNA"/>
</dbReference>
<dbReference type="GO" id="GO:0004766">
    <property type="term" value="F:spermidine synthase activity"/>
    <property type="evidence" value="ECO:0007669"/>
    <property type="project" value="UniProtKB-UniRule"/>
</dbReference>
<organism evidence="7">
    <name type="scientific">uncultured marine group II/III euryarchaeote KM3_149_F06</name>
    <dbReference type="NCBI Taxonomy" id="1457885"/>
    <lineage>
        <taxon>Archaea</taxon>
        <taxon>Methanobacteriati</taxon>
        <taxon>Methanobacteriota</taxon>
        <taxon>environmental samples</taxon>
    </lineage>
</organism>
<evidence type="ECO:0000259" key="6">
    <source>
        <dbReference type="PROSITE" id="PS51006"/>
    </source>
</evidence>
<dbReference type="PANTHER" id="PTHR43317">
    <property type="entry name" value="THERMOSPERMINE SYNTHASE ACAULIS5"/>
    <property type="match status" value="1"/>
</dbReference>
<keyword evidence="4" id="KW-0472">Membrane</keyword>
<dbReference type="PANTHER" id="PTHR43317:SF1">
    <property type="entry name" value="THERMOSPERMINE SYNTHASE ACAULIS5"/>
    <property type="match status" value="1"/>
</dbReference>
<dbReference type="Gene3D" id="3.40.50.150">
    <property type="entry name" value="Vaccinia Virus protein VP39"/>
    <property type="match status" value="1"/>
</dbReference>
<dbReference type="AlphaFoldDB" id="A0A075GIW5"/>
<sequence>MFNSNKKKRILLAFAFFSGFAALIYEIIWLREIHLIFGVSSYSLATVFSTFLLGLVLGSYFGGKYIESRSSLKSVAKSYAFVEFGIAFFALLVPLMIFSVTPILTFFHNLNLELFSFNLVKFVLSAFILIIPATFIGTTFPIIVRLYAEKRSEIKEGVSMLYFANTFGGVLGVLSAGFFLIRFFGMNFSLGFAVFLNLGISFFALRMSKRYSNLPLEKETNEIKEKFSGKINLLLVLFFVSGLTALAYEVIWGRLLVLYFFGTVYATSVLLATFLLGIAGGSWIYSKYFRRASLVNFAYLELAVSFFAMLGLLVYFFFPENLVEGFATSLSVLFLLSAVMVLIPGICFGIIFPLVSDYVLHRRKSIGFTMGKLYSINTLGAIFGAFVAGFFLIPFIGIKISFIFLSLLGVFIALIILFISNHSSLFSYVFVGFTVLFIFTTAFVIPSQFFGSTFKSDVNISYYEEGLSATVSVVQNFDDGEEFSRIYVDGQEVAASTPIMSLDSKILAHLPLLLHKNPQNALTVGFGSGGTSYSMLTYDLEEVDVVEIEENVIKAQEFFKELSYDVLKNPKLNIITDDARSYISLTDKKYDVISTDCTNLRYGSNSNLYTEEYFAILKSRLNSEGIVSVWVPVLGVREEEQKILMNTFRQVFPHMSVWYMYNKLSHYFVYIGTESELDIDFSKFEKKFDKLEIKEDLEKVGITKYNLLNGLFLDEVAVNEYVSESKIHTDNNPVLEFPKLTPIEKSDYGKNMLSVYGRKVDPLPYISGFVDEFQEEKFLENFKYEQEKVARNLILGHSAMFKEDYNNAAIYYSQAIENSDYLEKVDV</sequence>
<comment type="caution">
    <text evidence="4">Lacks conserved residue(s) required for the propagation of feature annotation.</text>
</comment>
<dbReference type="GO" id="GO:0005886">
    <property type="term" value="C:plasma membrane"/>
    <property type="evidence" value="ECO:0007669"/>
    <property type="project" value="UniProtKB-SubCell"/>
</dbReference>
<protein>
    <recommendedName>
        <fullName evidence="4">Polyamine aminopropyltransferase</fullName>
    </recommendedName>
    <alternativeName>
        <fullName evidence="4">Putrescine aminopropyltransferase</fullName>
        <shortName evidence="4">PAPT</shortName>
    </alternativeName>
    <alternativeName>
        <fullName evidence="4">Spermidine synthase</fullName>
        <shortName evidence="4">SPDS</shortName>
        <shortName evidence="4">SPDSY</shortName>
        <ecNumber evidence="4">2.5.1.16</ecNumber>
    </alternativeName>
</protein>
<keyword evidence="4" id="KW-0745">Spermidine biosynthesis</keyword>
<evidence type="ECO:0000256" key="2">
    <source>
        <dbReference type="ARBA" id="ARBA00022679"/>
    </source>
</evidence>
<gene>
    <name evidence="7" type="primary">SRM</name>
    <name evidence="4 7" type="synonym">speE</name>
</gene>
<dbReference type="GO" id="GO:0010487">
    <property type="term" value="F:thermospermine synthase activity"/>
    <property type="evidence" value="ECO:0007669"/>
    <property type="project" value="UniProtKB-ARBA"/>
</dbReference>
<feature type="binding site" evidence="4">
    <location>
        <position position="547"/>
    </location>
    <ligand>
        <name>S-methyl-5'-thioadenosine</name>
        <dbReference type="ChEBI" id="CHEBI:17509"/>
    </ligand>
</feature>
<feature type="transmembrane region" description="Helical" evidence="4">
    <location>
        <begin position="257"/>
        <end position="285"/>
    </location>
</feature>
<feature type="transmembrane region" description="Helical" evidence="4">
    <location>
        <begin position="84"/>
        <end position="107"/>
    </location>
</feature>
<feature type="transmembrane region" description="Helical" evidence="4">
    <location>
        <begin position="187"/>
        <end position="205"/>
    </location>
</feature>
<keyword evidence="4" id="KW-0812">Transmembrane</keyword>
<name>A0A075GIW5_9EURY</name>
<dbReference type="InterPro" id="IPR030374">
    <property type="entry name" value="PABS"/>
</dbReference>
<dbReference type="SUPFAM" id="SSF103473">
    <property type="entry name" value="MFS general substrate transporter"/>
    <property type="match status" value="1"/>
</dbReference>
<evidence type="ECO:0000256" key="5">
    <source>
        <dbReference type="PROSITE-ProRule" id="PRU00354"/>
    </source>
</evidence>
<keyword evidence="3 4" id="KW-0620">Polyamine biosynthesis</keyword>
<reference evidence="7" key="1">
    <citation type="journal article" date="2014" name="Genome Biol. Evol.">
        <title>Pangenome evidence for extensive interdomain horizontal transfer affecting lineage core and shell genes in uncultured planktonic thaumarchaeota and euryarchaeota.</title>
        <authorList>
            <person name="Deschamps P."/>
            <person name="Zivanovic Y."/>
            <person name="Moreira D."/>
            <person name="Rodriguez-Valera F."/>
            <person name="Lopez-Garcia P."/>
        </authorList>
    </citation>
    <scope>NUCLEOTIDE SEQUENCE</scope>
</reference>
<comment type="subunit">
    <text evidence="4">Homodimer or homotetramer.</text>
</comment>
<feature type="transmembrane region" description="Helical" evidence="4">
    <location>
        <begin position="330"/>
        <end position="355"/>
    </location>
</feature>
<feature type="transmembrane region" description="Helical" evidence="4">
    <location>
        <begin position="12"/>
        <end position="30"/>
    </location>
</feature>
<keyword evidence="2 4" id="KW-0808">Transferase</keyword>
<dbReference type="GO" id="GO:0008295">
    <property type="term" value="P:spermidine biosynthetic process"/>
    <property type="evidence" value="ECO:0007669"/>
    <property type="project" value="UniProtKB-UniRule"/>
</dbReference>
<proteinExistence type="inferred from homology"/>
<comment type="function">
    <text evidence="4">Catalyzes the irreversible transfer of a propylamine group from the amino donor S-adenosylmethioninamine (decarboxy-AdoMet) to putrescine (1,4-diaminobutane) to yield spermidine.</text>
</comment>
<feature type="transmembrane region" description="Helical" evidence="4">
    <location>
        <begin position="426"/>
        <end position="445"/>
    </location>
</feature>
<keyword evidence="4" id="KW-1133">Transmembrane helix</keyword>
<feature type="transmembrane region" description="Helical" evidence="4">
    <location>
        <begin position="297"/>
        <end position="318"/>
    </location>
</feature>